<gene>
    <name evidence="1" type="ORF">C5Y93_06635</name>
</gene>
<organism evidence="1 2">
    <name type="scientific">Blastopirellula marina</name>
    <dbReference type="NCBI Taxonomy" id="124"/>
    <lineage>
        <taxon>Bacteria</taxon>
        <taxon>Pseudomonadati</taxon>
        <taxon>Planctomycetota</taxon>
        <taxon>Planctomycetia</taxon>
        <taxon>Pirellulales</taxon>
        <taxon>Pirellulaceae</taxon>
        <taxon>Blastopirellula</taxon>
    </lineage>
</organism>
<dbReference type="AlphaFoldDB" id="A0A2S8GQX0"/>
<evidence type="ECO:0008006" key="3">
    <source>
        <dbReference type="Google" id="ProtNLM"/>
    </source>
</evidence>
<dbReference type="Proteomes" id="UP000237819">
    <property type="component" value="Unassembled WGS sequence"/>
</dbReference>
<dbReference type="RefSeq" id="WP_105334622.1">
    <property type="nucleotide sequence ID" value="NZ_PUHZ01000007.1"/>
</dbReference>
<evidence type="ECO:0000313" key="1">
    <source>
        <dbReference type="EMBL" id="PQO46823.1"/>
    </source>
</evidence>
<proteinExistence type="predicted"/>
<comment type="caution">
    <text evidence="1">The sequence shown here is derived from an EMBL/GenBank/DDBJ whole genome shotgun (WGS) entry which is preliminary data.</text>
</comment>
<accession>A0A2S8GQX0</accession>
<sequence>MSISEKLILKIFRKFYMQPGKMLCFSGMDLASKQGALDSLVDKQLLIREKVSGAFSLTSSGYVQMRRAT</sequence>
<protein>
    <recommendedName>
        <fullName evidence="3">ArnR1-like winged helix-turn-helix domain-containing protein</fullName>
    </recommendedName>
</protein>
<dbReference type="OrthoDB" id="289841at2"/>
<name>A0A2S8GQX0_9BACT</name>
<evidence type="ECO:0000313" key="2">
    <source>
        <dbReference type="Proteomes" id="UP000237819"/>
    </source>
</evidence>
<dbReference type="EMBL" id="PUHZ01000007">
    <property type="protein sequence ID" value="PQO46823.1"/>
    <property type="molecule type" value="Genomic_DNA"/>
</dbReference>
<reference evidence="1 2" key="1">
    <citation type="submission" date="2018-02" db="EMBL/GenBank/DDBJ databases">
        <title>Comparative genomes isolates from brazilian mangrove.</title>
        <authorList>
            <person name="Araujo J.E."/>
            <person name="Taketani R.G."/>
            <person name="Silva M.C.P."/>
            <person name="Loureco M.V."/>
            <person name="Andreote F.D."/>
        </authorList>
    </citation>
    <scope>NUCLEOTIDE SEQUENCE [LARGE SCALE GENOMIC DNA]</scope>
    <source>
        <strain evidence="1 2">Nap-Phe MGV</strain>
    </source>
</reference>